<keyword evidence="3" id="KW-1185">Reference proteome</keyword>
<dbReference type="PANTHER" id="PTHR39174">
    <property type="entry name" value="INNER MEMBRANE PROTEIN-RELATED"/>
    <property type="match status" value="1"/>
</dbReference>
<comment type="caution">
    <text evidence="2">The sequence shown here is derived from an EMBL/GenBank/DDBJ whole genome shotgun (WGS) entry which is preliminary data.</text>
</comment>
<organism evidence="2 3">
    <name type="scientific">Ornithinibacillus halotolerans</name>
    <dbReference type="NCBI Taxonomy" id="1274357"/>
    <lineage>
        <taxon>Bacteria</taxon>
        <taxon>Bacillati</taxon>
        <taxon>Bacillota</taxon>
        <taxon>Bacilli</taxon>
        <taxon>Bacillales</taxon>
        <taxon>Bacillaceae</taxon>
        <taxon>Ornithinibacillus</taxon>
    </lineage>
</organism>
<accession>A0A916S1Y4</accession>
<proteinExistence type="predicted"/>
<feature type="transmembrane region" description="Helical" evidence="1">
    <location>
        <begin position="53"/>
        <end position="77"/>
    </location>
</feature>
<dbReference type="Proteomes" id="UP000613512">
    <property type="component" value="Unassembled WGS sequence"/>
</dbReference>
<dbReference type="Pfam" id="PF06196">
    <property type="entry name" value="DUF997"/>
    <property type="match status" value="1"/>
</dbReference>
<name>A0A916S1Y4_9BACI</name>
<evidence type="ECO:0000313" key="3">
    <source>
        <dbReference type="Proteomes" id="UP000613512"/>
    </source>
</evidence>
<reference evidence="2" key="2">
    <citation type="submission" date="2020-09" db="EMBL/GenBank/DDBJ databases">
        <authorList>
            <person name="Sun Q."/>
            <person name="Zhou Y."/>
        </authorList>
    </citation>
    <scope>NUCLEOTIDE SEQUENCE</scope>
    <source>
        <strain evidence="2">CGMCC 1.12408</strain>
    </source>
</reference>
<dbReference type="InterPro" id="IPR010398">
    <property type="entry name" value="DUF997"/>
</dbReference>
<dbReference type="PANTHER" id="PTHR39174:SF1">
    <property type="entry name" value="INNER MEMBRANE PROTEIN"/>
    <property type="match status" value="1"/>
</dbReference>
<evidence type="ECO:0008006" key="4">
    <source>
        <dbReference type="Google" id="ProtNLM"/>
    </source>
</evidence>
<keyword evidence="1" id="KW-1133">Transmembrane helix</keyword>
<dbReference type="EMBL" id="BMEY01000010">
    <property type="protein sequence ID" value="GGA77525.1"/>
    <property type="molecule type" value="Genomic_DNA"/>
</dbReference>
<keyword evidence="1" id="KW-0812">Transmembrane</keyword>
<protein>
    <recommendedName>
        <fullName evidence="4">DUF997 family protein</fullName>
    </recommendedName>
</protein>
<evidence type="ECO:0000313" key="2">
    <source>
        <dbReference type="EMBL" id="GGA77525.1"/>
    </source>
</evidence>
<dbReference type="AlphaFoldDB" id="A0A916S1Y4"/>
<gene>
    <name evidence="2" type="ORF">GCM10008025_21390</name>
</gene>
<dbReference type="RefSeq" id="WP_188384658.1">
    <property type="nucleotide sequence ID" value="NZ_BMEY01000010.1"/>
</dbReference>
<keyword evidence="1" id="KW-0472">Membrane</keyword>
<feature type="transmembrane region" description="Helical" evidence="1">
    <location>
        <begin position="12"/>
        <end position="33"/>
    </location>
</feature>
<reference evidence="2" key="1">
    <citation type="journal article" date="2014" name="Int. J. Syst. Evol. Microbiol.">
        <title>Complete genome sequence of Corynebacterium casei LMG S-19264T (=DSM 44701T), isolated from a smear-ripened cheese.</title>
        <authorList>
            <consortium name="US DOE Joint Genome Institute (JGI-PGF)"/>
            <person name="Walter F."/>
            <person name="Albersmeier A."/>
            <person name="Kalinowski J."/>
            <person name="Ruckert C."/>
        </authorList>
    </citation>
    <scope>NUCLEOTIDE SEQUENCE</scope>
    <source>
        <strain evidence="2">CGMCC 1.12408</strain>
    </source>
</reference>
<evidence type="ECO:0000256" key="1">
    <source>
        <dbReference type="SAM" id="Phobius"/>
    </source>
</evidence>
<sequence length="91" mass="10809">MRDKKDWNKIANREAIIGIALVLINFVWWYVFAYGLGSREPEEYTYILGLPDWFFYSCVLGFIVMVILVIVVVKFFFVEIPFEEDEEGEEK</sequence>